<evidence type="ECO:0000256" key="5">
    <source>
        <dbReference type="SAM" id="Phobius"/>
    </source>
</evidence>
<feature type="transmembrane region" description="Helical" evidence="5">
    <location>
        <begin position="289"/>
        <end position="309"/>
    </location>
</feature>
<dbReference type="InterPro" id="IPR036259">
    <property type="entry name" value="MFS_trans_sf"/>
</dbReference>
<reference evidence="7" key="1">
    <citation type="submission" date="2016-08" db="EMBL/GenBank/DDBJ databases">
        <authorList>
            <person name="Seilhamer J.J."/>
        </authorList>
    </citation>
    <scope>NUCLEOTIDE SEQUENCE</scope>
    <source>
        <strain evidence="7">86-1</strain>
    </source>
</reference>
<feature type="transmembrane region" description="Helical" evidence="5">
    <location>
        <begin position="92"/>
        <end position="113"/>
    </location>
</feature>
<dbReference type="GO" id="GO:0022857">
    <property type="term" value="F:transmembrane transporter activity"/>
    <property type="evidence" value="ECO:0007669"/>
    <property type="project" value="InterPro"/>
</dbReference>
<feature type="transmembrane region" description="Helical" evidence="5">
    <location>
        <begin position="20"/>
        <end position="42"/>
    </location>
</feature>
<dbReference type="SUPFAM" id="SSF103473">
    <property type="entry name" value="MFS general substrate transporter"/>
    <property type="match status" value="1"/>
</dbReference>
<dbReference type="RefSeq" id="WP_179980486.1">
    <property type="nucleotide sequence ID" value="NZ_LT608333.1"/>
</dbReference>
<dbReference type="PANTHER" id="PTHR11662">
    <property type="entry name" value="SOLUTE CARRIER FAMILY 17"/>
    <property type="match status" value="1"/>
</dbReference>
<dbReference type="Gene3D" id="1.20.1250.20">
    <property type="entry name" value="MFS general substrate transporter like domains"/>
    <property type="match status" value="2"/>
</dbReference>
<evidence type="ECO:0000256" key="3">
    <source>
        <dbReference type="ARBA" id="ARBA00022989"/>
    </source>
</evidence>
<keyword evidence="4 5" id="KW-0472">Membrane</keyword>
<feature type="transmembrane region" description="Helical" evidence="5">
    <location>
        <begin position="62"/>
        <end position="85"/>
    </location>
</feature>
<feature type="domain" description="Major facilitator superfamily (MFS) profile" evidence="6">
    <location>
        <begin position="20"/>
        <end position="431"/>
    </location>
</feature>
<feature type="transmembrane region" description="Helical" evidence="5">
    <location>
        <begin position="405"/>
        <end position="428"/>
    </location>
</feature>
<sequence>MQMETSATIAVKPTRKRFTLLAILLLTITVAYIDRVNITVLMADKAFLNDLGLAGNPAKTGLLMSCFLVAYGIGNVCLSGLGDIFGPKKSMIIAIIVWFFSMIIGGFATILGVMLLSRFLLGLGEGLHFPMMNTYCRAWFPVQEKGKASAIWFIGTSVAPAIGMPIFAWIVEHHSWHWTFFFAAAIGLIPIAFLLLTTDTPRQHKTINQAEIDYIEQGQVAKTEQRVEHGGKGGIARILQNLAVISKIKLYWCIVVYYCVHNVVYWGLLTWLPAYLKTERGFSWSEMGVLASMPFILAIACKLIAGWASDKLGRRAPFIILATVGVAASLYFASIATNNYVSAICICLGMAAITPGAPLSLTMLQELIPKETISIGTGFMNGLSMICAAVSPVILGHLMSRLGSFAAALTFLIAVALVGMVSAIILTINKY</sequence>
<dbReference type="InterPro" id="IPR005829">
    <property type="entry name" value="Sugar_transporter_CS"/>
</dbReference>
<name>A0A212L6E6_9BACT</name>
<accession>A0A212L6E6</accession>
<feature type="transmembrane region" description="Helical" evidence="5">
    <location>
        <begin position="340"/>
        <end position="361"/>
    </location>
</feature>
<keyword evidence="3 5" id="KW-1133">Transmembrane helix</keyword>
<dbReference type="PANTHER" id="PTHR11662:SF399">
    <property type="entry name" value="FI19708P1-RELATED"/>
    <property type="match status" value="1"/>
</dbReference>
<dbReference type="InterPro" id="IPR050382">
    <property type="entry name" value="MFS_Na/Anion_cotransporter"/>
</dbReference>
<feature type="transmembrane region" description="Helical" evidence="5">
    <location>
        <begin position="119"/>
        <end position="138"/>
    </location>
</feature>
<proteinExistence type="predicted"/>
<comment type="subcellular location">
    <subcellularLocation>
        <location evidence="1">Membrane</location>
        <topology evidence="1">Multi-pass membrane protein</topology>
    </subcellularLocation>
</comment>
<dbReference type="EMBL" id="FMJC01000002">
    <property type="protein sequence ID" value="SCM73057.1"/>
    <property type="molecule type" value="Genomic_DNA"/>
</dbReference>
<dbReference type="Pfam" id="PF07690">
    <property type="entry name" value="MFS_1"/>
    <property type="match status" value="1"/>
</dbReference>
<dbReference type="PROSITE" id="PS00216">
    <property type="entry name" value="SUGAR_TRANSPORT_1"/>
    <property type="match status" value="1"/>
</dbReference>
<evidence type="ECO:0000313" key="7">
    <source>
        <dbReference type="EMBL" id="SCM73057.1"/>
    </source>
</evidence>
<evidence type="ECO:0000256" key="2">
    <source>
        <dbReference type="ARBA" id="ARBA00022692"/>
    </source>
</evidence>
<feature type="transmembrane region" description="Helical" evidence="5">
    <location>
        <begin position="150"/>
        <end position="170"/>
    </location>
</feature>
<dbReference type="CDD" id="cd17319">
    <property type="entry name" value="MFS_ExuT_GudP_like"/>
    <property type="match status" value="1"/>
</dbReference>
<dbReference type="InterPro" id="IPR011701">
    <property type="entry name" value="MFS"/>
</dbReference>
<feature type="transmembrane region" description="Helical" evidence="5">
    <location>
        <begin position="316"/>
        <end position="334"/>
    </location>
</feature>
<dbReference type="GO" id="GO:0016020">
    <property type="term" value="C:membrane"/>
    <property type="evidence" value="ECO:0007669"/>
    <property type="project" value="UniProtKB-SubCell"/>
</dbReference>
<dbReference type="InterPro" id="IPR020846">
    <property type="entry name" value="MFS_dom"/>
</dbReference>
<gene>
    <name evidence="7" type="ORF">KL86DES1_21004</name>
</gene>
<feature type="transmembrane region" description="Helical" evidence="5">
    <location>
        <begin position="250"/>
        <end position="269"/>
    </location>
</feature>
<evidence type="ECO:0000259" key="6">
    <source>
        <dbReference type="PROSITE" id="PS50850"/>
    </source>
</evidence>
<dbReference type="PROSITE" id="PS50850">
    <property type="entry name" value="MFS"/>
    <property type="match status" value="1"/>
</dbReference>
<keyword evidence="2 5" id="KW-0812">Transmembrane</keyword>
<evidence type="ECO:0000256" key="1">
    <source>
        <dbReference type="ARBA" id="ARBA00004141"/>
    </source>
</evidence>
<feature type="transmembrane region" description="Helical" evidence="5">
    <location>
        <begin position="373"/>
        <end position="399"/>
    </location>
</feature>
<evidence type="ECO:0000256" key="4">
    <source>
        <dbReference type="ARBA" id="ARBA00023136"/>
    </source>
</evidence>
<feature type="transmembrane region" description="Helical" evidence="5">
    <location>
        <begin position="176"/>
        <end position="196"/>
    </location>
</feature>
<protein>
    <recommendedName>
        <fullName evidence="6">Major facilitator superfamily (MFS) profile domain-containing protein</fullName>
    </recommendedName>
</protein>
<dbReference type="AlphaFoldDB" id="A0A212L6E6"/>
<organism evidence="7">
    <name type="scientific">uncultured Desulfovibrio sp</name>
    <dbReference type="NCBI Taxonomy" id="167968"/>
    <lineage>
        <taxon>Bacteria</taxon>
        <taxon>Pseudomonadati</taxon>
        <taxon>Thermodesulfobacteriota</taxon>
        <taxon>Desulfovibrionia</taxon>
        <taxon>Desulfovibrionales</taxon>
        <taxon>Desulfovibrionaceae</taxon>
        <taxon>Desulfovibrio</taxon>
        <taxon>environmental samples</taxon>
    </lineage>
</organism>